<dbReference type="PANTHER" id="PTHR16056">
    <property type="entry name" value="REGULATOR OF MICROTUBULE DYNAMICS PROTEIN"/>
    <property type="match status" value="1"/>
</dbReference>
<dbReference type="OrthoDB" id="361362at2759"/>
<dbReference type="InterPro" id="IPR011989">
    <property type="entry name" value="ARM-like"/>
</dbReference>
<dbReference type="GO" id="GO:0006364">
    <property type="term" value="P:rRNA processing"/>
    <property type="evidence" value="ECO:0007669"/>
    <property type="project" value="UniProtKB-UniRule"/>
</dbReference>
<dbReference type="KEGG" id="sla:SERLADRAFT_446745"/>
<keyword evidence="5" id="KW-0698">rRNA processing</keyword>
<feature type="region of interest" description="Disordered" evidence="6">
    <location>
        <begin position="469"/>
        <end position="492"/>
    </location>
</feature>
<evidence type="ECO:0000256" key="6">
    <source>
        <dbReference type="SAM" id="MobiDB-lite"/>
    </source>
</evidence>
<evidence type="ECO:0000256" key="3">
    <source>
        <dbReference type="ARBA" id="ARBA00006427"/>
    </source>
</evidence>
<evidence type="ECO:0000313" key="8">
    <source>
        <dbReference type="EMBL" id="EGO27511.1"/>
    </source>
</evidence>
<dbReference type="Gene3D" id="1.25.10.10">
    <property type="entry name" value="Leucine-rich Repeat Variant"/>
    <property type="match status" value="1"/>
</dbReference>
<dbReference type="GeneID" id="18816307"/>
<evidence type="ECO:0000256" key="4">
    <source>
        <dbReference type="ARBA" id="ARBA00023242"/>
    </source>
</evidence>
<feature type="domain" description="Pre-rRNA-processing protein Ipi1 N-terminal" evidence="7">
    <location>
        <begin position="143"/>
        <end position="247"/>
    </location>
</feature>
<name>F8NN17_SERL9</name>
<organism>
    <name type="scientific">Serpula lacrymans var. lacrymans (strain S7.9)</name>
    <name type="common">Dry rot fungus</name>
    <dbReference type="NCBI Taxonomy" id="578457"/>
    <lineage>
        <taxon>Eukaryota</taxon>
        <taxon>Fungi</taxon>
        <taxon>Dikarya</taxon>
        <taxon>Basidiomycota</taxon>
        <taxon>Agaricomycotina</taxon>
        <taxon>Agaricomycetes</taxon>
        <taxon>Agaricomycetidae</taxon>
        <taxon>Boletales</taxon>
        <taxon>Coniophorineae</taxon>
        <taxon>Serpulaceae</taxon>
        <taxon>Serpula</taxon>
    </lineage>
</organism>
<dbReference type="GO" id="GO:0005634">
    <property type="term" value="C:nucleus"/>
    <property type="evidence" value="ECO:0007669"/>
    <property type="project" value="UniProtKB-SubCell"/>
</dbReference>
<dbReference type="GO" id="GO:0120330">
    <property type="term" value="C:rixosome complex"/>
    <property type="evidence" value="ECO:0007669"/>
    <property type="project" value="UniProtKB-UniRule"/>
</dbReference>
<gene>
    <name evidence="8" type="ORF">SERLADRAFT_446745</name>
</gene>
<proteinExistence type="inferred from homology"/>
<dbReference type="InterPro" id="IPR016024">
    <property type="entry name" value="ARM-type_fold"/>
</dbReference>
<dbReference type="AlphaFoldDB" id="F8NN17"/>
<comment type="similarity">
    <text evidence="3 5">Belongs to the IPI1/TEX10 family.</text>
</comment>
<keyword evidence="4 5" id="KW-0539">Nucleus</keyword>
<keyword evidence="5" id="KW-0690">Ribosome biogenesis</keyword>
<dbReference type="InterPro" id="IPR024679">
    <property type="entry name" value="Ipi1_N"/>
</dbReference>
<dbReference type="Pfam" id="PF12333">
    <property type="entry name" value="Ipi1_N"/>
    <property type="match status" value="1"/>
</dbReference>
<dbReference type="HOGENOM" id="CLU_013988_0_0_1"/>
<dbReference type="RefSeq" id="XP_007315602.1">
    <property type="nucleotide sequence ID" value="XM_007315540.1"/>
</dbReference>
<evidence type="ECO:0000259" key="7">
    <source>
        <dbReference type="Pfam" id="PF12333"/>
    </source>
</evidence>
<comment type="subunit">
    <text evidence="5">Component of the RIX1 complex.</text>
</comment>
<accession>F8NN17</accession>
<evidence type="ECO:0000256" key="2">
    <source>
        <dbReference type="ARBA" id="ARBA00004123"/>
    </source>
</evidence>
<sequence length="742" mass="82758">MPKSSKKKKEKAADFSKAKLKLGKGKQLASNVIDTSFKARTIALPTQSIATEKDDTIPTTRKRLSFDDLISHLGHYSAGVRKDAIFSLKELFEAYPQIIEKSLTTFLNASVRLIGDEDSSVRETLLRFLDWFLLLVPTVRLEKLLPYSSLILLFTTSAQTNIFPEIRIDAVRFLDLFLNVFPQNVVAGWMGNGTGHGKQVLEGYLGILSAGSKYDSADSGVQATSTASVVLSSKSKALVLNSLSTFLKVALSITHHTGSSDSDYLPTWYFLPSFTTGEAFRSYDQFFRPGSSSSTHRLWKPEVELESFDEDFCYSYVAATDPLVPEWNVQILNELPDVTMSTEGNNLHPSIDPSFVVHLARTLHDTLLSTFLDCAPSVFSPSSNPPDVEVTLVKATVKITCTLYRVILQQSTAVPAMCNELKTLLGFMTPYFPFKPAHRDMKMEQVFQDLNIIYCELTSLLNISSHWRSPESNQRKNLGRTGRKGNTKRDAFHGLSQTPDRKLSMQAQAVSSYIIQLLQCDFTSNALARPLTTTAYAAILPTIWSLLNQPVGLHSEQEATSIPETVLSATLEHAMKTSSKAAVKRWTIEFIARISLLETDAGYKGNLGALFRNQKQKHEEWILHLPQTLWEIGANDLVTSETIIRFLLRLCQRRRAHMSYELVSAIHSRLIPYFGFMHAVRGRIPGPYTKIPSTSSSLRRLSGTDQQSEGCDTICQAAEAAVRGTPEEAYWAQLISIIVTDK</sequence>
<evidence type="ECO:0000256" key="1">
    <source>
        <dbReference type="ARBA" id="ARBA00002355"/>
    </source>
</evidence>
<comment type="function">
    <text evidence="1 5">Component of the RIX1 complex required for processing of ITS2 sequences from 35S pre-rRNA.</text>
</comment>
<reference evidence="8" key="1">
    <citation type="submission" date="2011-04" db="EMBL/GenBank/DDBJ databases">
        <title>Evolution of plant cell wall degrading machinery underlies the functional diversity of forest fungi.</title>
        <authorList>
            <consortium name="US DOE Joint Genome Institute (JGI-PGF)"/>
            <person name="Eastwood D.C."/>
            <person name="Floudas D."/>
            <person name="Binder M."/>
            <person name="Majcherczyk A."/>
            <person name="Schneider P."/>
            <person name="Aerts A."/>
            <person name="Asiegbu F.O."/>
            <person name="Baker S.E."/>
            <person name="Barry K."/>
            <person name="Bendiksby M."/>
            <person name="Blumentritt M."/>
            <person name="Coutinho P.M."/>
            <person name="Cullen D."/>
            <person name="Cullen D."/>
            <person name="Gathman A."/>
            <person name="Goodell B."/>
            <person name="Henrissat B."/>
            <person name="Ihrmark K."/>
            <person name="Kauserud H."/>
            <person name="Kohler A."/>
            <person name="LaButti K."/>
            <person name="Lapidus A."/>
            <person name="Lavin J.L."/>
            <person name="Lee Y.-H."/>
            <person name="Lindquist E."/>
            <person name="Lilly W."/>
            <person name="Lucas S."/>
            <person name="Morin E."/>
            <person name="Murat C."/>
            <person name="Oguiza J.A."/>
            <person name="Park J."/>
            <person name="Pisabarro A.G."/>
            <person name="Riley R."/>
            <person name="Rosling A."/>
            <person name="Salamov A."/>
            <person name="Schmidt O."/>
            <person name="Schmutz J."/>
            <person name="Skrede I."/>
            <person name="Stenlid J."/>
            <person name="Wiebenga A."/>
            <person name="Xie X."/>
            <person name="Kues U."/>
            <person name="Hibbett D.S."/>
            <person name="Hoffmeister D."/>
            <person name="Hogberg N."/>
            <person name="Martin F."/>
            <person name="Grigoriev I.V."/>
            <person name="Watkinson S.C."/>
        </authorList>
    </citation>
    <scope>NUCLEOTIDE SEQUENCE</scope>
    <source>
        <strain evidence="8">S7.9</strain>
    </source>
</reference>
<protein>
    <recommendedName>
        <fullName evidence="5">Pre-rRNA-processing protein</fullName>
    </recommendedName>
</protein>
<comment type="subcellular location">
    <subcellularLocation>
        <location evidence="2 5">Nucleus</location>
    </subcellularLocation>
</comment>
<dbReference type="PANTHER" id="PTHR16056:SF2">
    <property type="entry name" value="TESTIS-EXPRESSED PROTEIN 10"/>
    <property type="match status" value="1"/>
</dbReference>
<evidence type="ECO:0000256" key="5">
    <source>
        <dbReference type="RuleBase" id="RU368021"/>
    </source>
</evidence>
<dbReference type="EMBL" id="GL945431">
    <property type="protein sequence ID" value="EGO27511.1"/>
    <property type="molecule type" value="Genomic_DNA"/>
</dbReference>
<dbReference type="Proteomes" id="UP000008064">
    <property type="component" value="Unassembled WGS sequence"/>
</dbReference>
<dbReference type="SUPFAM" id="SSF48371">
    <property type="entry name" value="ARM repeat"/>
    <property type="match status" value="1"/>
</dbReference>
<feature type="compositionally biased region" description="Basic residues" evidence="6">
    <location>
        <begin position="477"/>
        <end position="486"/>
    </location>
</feature>